<dbReference type="SUPFAM" id="SSF56563">
    <property type="entry name" value="Major capsid protein gp5"/>
    <property type="match status" value="1"/>
</dbReference>
<evidence type="ECO:0000313" key="4">
    <source>
        <dbReference type="EMBL" id="XCG51160.1"/>
    </source>
</evidence>
<dbReference type="EMBL" id="CP159253">
    <property type="protein sequence ID" value="XCG51160.1"/>
    <property type="molecule type" value="Genomic_DNA"/>
</dbReference>
<feature type="signal peptide" evidence="2">
    <location>
        <begin position="1"/>
        <end position="24"/>
    </location>
</feature>
<comment type="subcellular location">
    <subcellularLocation>
        <location evidence="1">Virion</location>
    </subcellularLocation>
</comment>
<accession>A0AAU8CXR8</accession>
<proteinExistence type="predicted"/>
<evidence type="ECO:0000256" key="1">
    <source>
        <dbReference type="ARBA" id="ARBA00004328"/>
    </source>
</evidence>
<evidence type="ECO:0000259" key="3">
    <source>
        <dbReference type="Pfam" id="PF05065"/>
    </source>
</evidence>
<name>A0AAU8CXR8_9HYPH</name>
<gene>
    <name evidence="4" type="ORF">ABVK50_12080</name>
</gene>
<dbReference type="Pfam" id="PF05065">
    <property type="entry name" value="Phage_capsid"/>
    <property type="match status" value="1"/>
</dbReference>
<feature type="domain" description="Phage capsid-like C-terminal" evidence="3">
    <location>
        <begin position="178"/>
        <end position="464"/>
    </location>
</feature>
<dbReference type="RefSeq" id="WP_353641329.1">
    <property type="nucleotide sequence ID" value="NZ_CP159253.1"/>
</dbReference>
<dbReference type="InterPro" id="IPR024455">
    <property type="entry name" value="Phage_capsid"/>
</dbReference>
<sequence>MKSLFMGAALAVLTLTLCAAFTLAPDLAYAFSGPEAAIGTGLAMTCAPLLNHRARGLVAIRNDGGNANAILAELQKTFETFKEANNKEIADLKKGLGDVVQTEKVDRINAEITKLQNAIDETNVMLAALKVGGAGGAVDPDKKAHATAFDRFFRKGVDAGLSDLEVKAKLTTQSDPDGGYLVPEEMETTVDRVLGTVSAMRSLARIMSISTDTYKKLVGMGGAGSGWVGEEESRPETDSPTLRELIFNTGEIYANPAATQKMLDDARVDVAQWLADEVAIEFAEQEGAAFVSGNGVNKPRGILAYDTVANASYAWGKLGYIASGVAAALTDGTHNGSDAMIDLYYALKSGYRNGASWLLSDAVMGTVRKFKDGDGNYLWAPPTAAAEVATILQKPVYTDDNMSAIGANAFPIAFGNFQRGYLIIDRMGVRVLRDPYTNKPYVHFYTTKRVGGGVQNFEAIKLLKVAAS</sequence>
<dbReference type="Gene3D" id="3.30.2320.10">
    <property type="entry name" value="hypothetical protein PF0899 domain"/>
    <property type="match status" value="1"/>
</dbReference>
<protein>
    <submittedName>
        <fullName evidence="4">Phage major capsid protein</fullName>
    </submittedName>
</protein>
<reference evidence="4" key="1">
    <citation type="submission" date="2024-06" db="EMBL/GenBank/DDBJ databases">
        <title>Mesorhizobium karijinii sp. nov., a symbiont of the iconic Swainsona formosa from arid Australia.</title>
        <authorList>
            <person name="Hill Y.J."/>
            <person name="Watkin E.L.J."/>
            <person name="O'Hara G.W."/>
            <person name="Terpolilli J."/>
            <person name="Tye M.L."/>
            <person name="Kohlmeier M.G."/>
        </authorList>
    </citation>
    <scope>NUCLEOTIDE SEQUENCE</scope>
    <source>
        <strain evidence="4">WSM2240</strain>
    </source>
</reference>
<dbReference type="NCBIfam" id="TIGR01554">
    <property type="entry name" value="major_cap_HK97"/>
    <property type="match status" value="1"/>
</dbReference>
<feature type="chain" id="PRO_5043482027" evidence="2">
    <location>
        <begin position="25"/>
        <end position="468"/>
    </location>
</feature>
<dbReference type="InterPro" id="IPR054612">
    <property type="entry name" value="Phage_capsid-like_C"/>
</dbReference>
<evidence type="ECO:0000256" key="2">
    <source>
        <dbReference type="SAM" id="SignalP"/>
    </source>
</evidence>
<organism evidence="4">
    <name type="scientific">Mesorhizobium sp. WSM2240</name>
    <dbReference type="NCBI Taxonomy" id="3228851"/>
    <lineage>
        <taxon>Bacteria</taxon>
        <taxon>Pseudomonadati</taxon>
        <taxon>Pseudomonadota</taxon>
        <taxon>Alphaproteobacteria</taxon>
        <taxon>Hyphomicrobiales</taxon>
        <taxon>Phyllobacteriaceae</taxon>
        <taxon>Mesorhizobium</taxon>
    </lineage>
</organism>
<dbReference type="AlphaFoldDB" id="A0AAU8CXR8"/>
<keyword evidence="2" id="KW-0732">Signal</keyword>